<sequence length="275" mass="31668">MSFFLNTFKSTLAIVGLATPQFETSTTAAPTSSNATPLGEYSLSPPFKIDYTAEDPSFTSDFSKQAPVPTNTGLILTGILRPGLRPSTVIHRMQIHGFPRTLEYWKVCPSAPLSFNFKKVKPTKKVHFQEYYDRNYHEYRPFDPEEPANSWIPYEDAILHQPSMSPGKRTTGCWRCRICKQVWTNYGFHDTIEGYPGFEYRTTPMACPEHPQPLSFRAPEPFYGMDPSRREQIYNSFEAYEWPYVLHGGLIKPPTRPERDYDSDPRYARLGDLRL</sequence>
<evidence type="ECO:0000313" key="2">
    <source>
        <dbReference type="Proteomes" id="UP000001798"/>
    </source>
</evidence>
<dbReference type="AlphaFoldDB" id="A0A384J8B4"/>
<dbReference type="EMBL" id="CP009806">
    <property type="protein sequence ID" value="ATZ46721.1"/>
    <property type="molecule type" value="Genomic_DNA"/>
</dbReference>
<reference evidence="1 2" key="2">
    <citation type="journal article" date="2012" name="Eukaryot. Cell">
        <title>Genome update of Botrytis cinerea strains B05.10 and T4.</title>
        <authorList>
            <person name="Staats M."/>
            <person name="van Kan J.A."/>
        </authorList>
    </citation>
    <scope>NUCLEOTIDE SEQUENCE [LARGE SCALE GENOMIC DNA]</scope>
    <source>
        <strain evidence="1 2">B05.10</strain>
    </source>
</reference>
<reference evidence="1 2" key="1">
    <citation type="journal article" date="2011" name="PLoS Genet.">
        <title>Genomic analysis of the necrotrophic fungal pathogens Sclerotinia sclerotiorum and Botrytis cinerea.</title>
        <authorList>
            <person name="Amselem J."/>
            <person name="Cuomo C.A."/>
            <person name="van Kan J.A."/>
            <person name="Viaud M."/>
            <person name="Benito E.P."/>
            <person name="Couloux A."/>
            <person name="Coutinho P.M."/>
            <person name="de Vries R.P."/>
            <person name="Dyer P.S."/>
            <person name="Fillinger S."/>
            <person name="Fournier E."/>
            <person name="Gout L."/>
            <person name="Hahn M."/>
            <person name="Kohn L."/>
            <person name="Lapalu N."/>
            <person name="Plummer K.M."/>
            <person name="Pradier J.M."/>
            <person name="Quevillon E."/>
            <person name="Sharon A."/>
            <person name="Simon A."/>
            <person name="ten Have A."/>
            <person name="Tudzynski B."/>
            <person name="Tudzynski P."/>
            <person name="Wincker P."/>
            <person name="Andrew M."/>
            <person name="Anthouard V."/>
            <person name="Beever R.E."/>
            <person name="Beffa R."/>
            <person name="Benoit I."/>
            <person name="Bouzid O."/>
            <person name="Brault B."/>
            <person name="Chen Z."/>
            <person name="Choquer M."/>
            <person name="Collemare J."/>
            <person name="Cotton P."/>
            <person name="Danchin E.G."/>
            <person name="Da Silva C."/>
            <person name="Gautier A."/>
            <person name="Giraud C."/>
            <person name="Giraud T."/>
            <person name="Gonzalez C."/>
            <person name="Grossetete S."/>
            <person name="Guldener U."/>
            <person name="Henrissat B."/>
            <person name="Howlett B.J."/>
            <person name="Kodira C."/>
            <person name="Kretschmer M."/>
            <person name="Lappartient A."/>
            <person name="Leroch M."/>
            <person name="Levis C."/>
            <person name="Mauceli E."/>
            <person name="Neuveglise C."/>
            <person name="Oeser B."/>
            <person name="Pearson M."/>
            <person name="Poulain J."/>
            <person name="Poussereau N."/>
            <person name="Quesneville H."/>
            <person name="Rascle C."/>
            <person name="Schumacher J."/>
            <person name="Segurens B."/>
            <person name="Sexton A."/>
            <person name="Silva E."/>
            <person name="Sirven C."/>
            <person name="Soanes D.M."/>
            <person name="Talbot N.J."/>
            <person name="Templeton M."/>
            <person name="Yandava C."/>
            <person name="Yarden O."/>
            <person name="Zeng Q."/>
            <person name="Rollins J.A."/>
            <person name="Lebrun M.H."/>
            <person name="Dickman M."/>
        </authorList>
    </citation>
    <scope>NUCLEOTIDE SEQUENCE [LARGE SCALE GENOMIC DNA]</scope>
    <source>
        <strain evidence="1 2">B05.10</strain>
    </source>
</reference>
<reference evidence="1 2" key="3">
    <citation type="journal article" date="2017" name="Mol. Plant Pathol.">
        <title>A gapless genome sequence of the fungus Botrytis cinerea.</title>
        <authorList>
            <person name="Van Kan J.A."/>
            <person name="Stassen J.H."/>
            <person name="Mosbach A."/>
            <person name="Van Der Lee T.A."/>
            <person name="Faino L."/>
            <person name="Farmer A.D."/>
            <person name="Papasotiriou D.G."/>
            <person name="Zhou S."/>
            <person name="Seidl M.F."/>
            <person name="Cottam E."/>
            <person name="Edel D."/>
            <person name="Hahn M."/>
            <person name="Schwartz D.C."/>
            <person name="Dietrich R.A."/>
            <person name="Widdison S."/>
            <person name="Scalliet G."/>
        </authorList>
    </citation>
    <scope>NUCLEOTIDE SEQUENCE [LARGE SCALE GENOMIC DNA]</scope>
    <source>
        <strain evidence="1 2">B05.10</strain>
    </source>
</reference>
<dbReference type="OrthoDB" id="3509739at2759"/>
<keyword evidence="2" id="KW-1185">Reference proteome</keyword>
<organism evidence="1 2">
    <name type="scientific">Botryotinia fuckeliana (strain B05.10)</name>
    <name type="common">Noble rot fungus</name>
    <name type="synonym">Botrytis cinerea</name>
    <dbReference type="NCBI Taxonomy" id="332648"/>
    <lineage>
        <taxon>Eukaryota</taxon>
        <taxon>Fungi</taxon>
        <taxon>Dikarya</taxon>
        <taxon>Ascomycota</taxon>
        <taxon>Pezizomycotina</taxon>
        <taxon>Leotiomycetes</taxon>
        <taxon>Helotiales</taxon>
        <taxon>Sclerotiniaceae</taxon>
        <taxon>Botrytis</taxon>
    </lineage>
</organism>
<dbReference type="Proteomes" id="UP000001798">
    <property type="component" value="Chromosome 2"/>
</dbReference>
<gene>
    <name evidence="1" type="ORF">BCIN_02g00930</name>
</gene>
<proteinExistence type="predicted"/>
<dbReference type="RefSeq" id="XP_024546859.1">
    <property type="nucleotide sequence ID" value="XM_024691089.1"/>
</dbReference>
<accession>A0A384J8B4</accession>
<name>A0A384J8B4_BOTFB</name>
<dbReference type="GeneID" id="5436497"/>
<protein>
    <submittedName>
        <fullName evidence="1">Uncharacterized protein</fullName>
    </submittedName>
</protein>
<dbReference type="VEuPathDB" id="FungiDB:Bcin02g00930"/>
<evidence type="ECO:0000313" key="1">
    <source>
        <dbReference type="EMBL" id="ATZ46721.1"/>
    </source>
</evidence>
<dbReference type="KEGG" id="bfu:BCIN_02g00930"/>